<proteinExistence type="predicted"/>
<dbReference type="InterPro" id="IPR045272">
    <property type="entry name" value="ANXUR1/2-like"/>
</dbReference>
<evidence type="ECO:0000256" key="3">
    <source>
        <dbReference type="ARBA" id="ARBA00022679"/>
    </source>
</evidence>
<dbReference type="GO" id="GO:0005524">
    <property type="term" value="F:ATP binding"/>
    <property type="evidence" value="ECO:0007669"/>
    <property type="project" value="UniProtKB-KW"/>
</dbReference>
<accession>A0A6A1VH86</accession>
<evidence type="ECO:0000256" key="6">
    <source>
        <dbReference type="ARBA" id="ARBA00022741"/>
    </source>
</evidence>
<evidence type="ECO:0000256" key="4">
    <source>
        <dbReference type="ARBA" id="ARBA00022692"/>
    </source>
</evidence>
<reference evidence="14 15" key="1">
    <citation type="journal article" date="2019" name="Plant Biotechnol. J.">
        <title>The red bayberry genome and genetic basis of sex determination.</title>
        <authorList>
            <person name="Jia H.M."/>
            <person name="Jia H.J."/>
            <person name="Cai Q.L."/>
            <person name="Wang Y."/>
            <person name="Zhao H.B."/>
            <person name="Yang W.F."/>
            <person name="Wang G.Y."/>
            <person name="Li Y.H."/>
            <person name="Zhan D.L."/>
            <person name="Shen Y.T."/>
            <person name="Niu Q.F."/>
            <person name="Chang L."/>
            <person name="Qiu J."/>
            <person name="Zhao L."/>
            <person name="Xie H.B."/>
            <person name="Fu W.Y."/>
            <person name="Jin J."/>
            <person name="Li X.W."/>
            <person name="Jiao Y."/>
            <person name="Zhou C.C."/>
            <person name="Tu T."/>
            <person name="Chai C.Y."/>
            <person name="Gao J.L."/>
            <person name="Fan L.J."/>
            <person name="van de Weg E."/>
            <person name="Wang J.Y."/>
            <person name="Gao Z.S."/>
        </authorList>
    </citation>
    <scope>NUCLEOTIDE SEQUENCE [LARGE SCALE GENOMIC DNA]</scope>
    <source>
        <tissue evidence="14">Leaves</tissue>
    </source>
</reference>
<keyword evidence="3" id="KW-0808">Transferase</keyword>
<keyword evidence="7 14" id="KW-0418">Kinase</keyword>
<keyword evidence="11" id="KW-0325">Glycoprotein</keyword>
<evidence type="ECO:0000256" key="9">
    <source>
        <dbReference type="ARBA" id="ARBA00022989"/>
    </source>
</evidence>
<dbReference type="PANTHER" id="PTHR34590:SF15">
    <property type="entry name" value="PROTEIN KINASE DOMAIN-CONTAINING PROTEIN"/>
    <property type="match status" value="1"/>
</dbReference>
<organism evidence="14 15">
    <name type="scientific">Morella rubra</name>
    <name type="common">Chinese bayberry</name>
    <dbReference type="NCBI Taxonomy" id="262757"/>
    <lineage>
        <taxon>Eukaryota</taxon>
        <taxon>Viridiplantae</taxon>
        <taxon>Streptophyta</taxon>
        <taxon>Embryophyta</taxon>
        <taxon>Tracheophyta</taxon>
        <taxon>Spermatophyta</taxon>
        <taxon>Magnoliopsida</taxon>
        <taxon>eudicotyledons</taxon>
        <taxon>Gunneridae</taxon>
        <taxon>Pentapetalae</taxon>
        <taxon>rosids</taxon>
        <taxon>fabids</taxon>
        <taxon>Fagales</taxon>
        <taxon>Myricaceae</taxon>
        <taxon>Morella</taxon>
    </lineage>
</organism>
<dbReference type="FunFam" id="2.60.120.430:FF:000007">
    <property type="entry name" value="FERONIA receptor-like kinase"/>
    <property type="match status" value="1"/>
</dbReference>
<evidence type="ECO:0000256" key="7">
    <source>
        <dbReference type="ARBA" id="ARBA00022777"/>
    </source>
</evidence>
<dbReference type="Pfam" id="PF12819">
    <property type="entry name" value="Malectin_like"/>
    <property type="match status" value="1"/>
</dbReference>
<keyword evidence="4" id="KW-0812">Transmembrane</keyword>
<comment type="caution">
    <text evidence="14">The sequence shown here is derived from an EMBL/GenBank/DDBJ whole genome shotgun (WGS) entry which is preliminary data.</text>
</comment>
<dbReference type="GO" id="GO:0004714">
    <property type="term" value="F:transmembrane receptor protein tyrosine kinase activity"/>
    <property type="evidence" value="ECO:0007669"/>
    <property type="project" value="InterPro"/>
</dbReference>
<dbReference type="EMBL" id="RXIC02000024">
    <property type="protein sequence ID" value="KAB1211556.1"/>
    <property type="molecule type" value="Genomic_DNA"/>
</dbReference>
<evidence type="ECO:0000256" key="1">
    <source>
        <dbReference type="ARBA" id="ARBA00004479"/>
    </source>
</evidence>
<keyword evidence="14" id="KW-0675">Receptor</keyword>
<feature type="domain" description="Malectin-like" evidence="13">
    <location>
        <begin position="64"/>
        <end position="446"/>
    </location>
</feature>
<dbReference type="GO" id="GO:0016020">
    <property type="term" value="C:membrane"/>
    <property type="evidence" value="ECO:0007669"/>
    <property type="project" value="UniProtKB-SubCell"/>
</dbReference>
<keyword evidence="2" id="KW-0723">Serine/threonine-protein kinase</keyword>
<dbReference type="InterPro" id="IPR024788">
    <property type="entry name" value="Malectin-like_Carb-bd_dom"/>
</dbReference>
<keyword evidence="9" id="KW-1133">Transmembrane helix</keyword>
<keyword evidence="10" id="KW-0472">Membrane</keyword>
<evidence type="ECO:0000256" key="8">
    <source>
        <dbReference type="ARBA" id="ARBA00022840"/>
    </source>
</evidence>
<evidence type="ECO:0000256" key="2">
    <source>
        <dbReference type="ARBA" id="ARBA00022527"/>
    </source>
</evidence>
<evidence type="ECO:0000256" key="12">
    <source>
        <dbReference type="SAM" id="MobiDB-lite"/>
    </source>
</evidence>
<gene>
    <name evidence="14" type="ORF">CJ030_MR6G013298</name>
</gene>
<evidence type="ECO:0000313" key="14">
    <source>
        <dbReference type="EMBL" id="KAB1211556.1"/>
    </source>
</evidence>
<evidence type="ECO:0000256" key="10">
    <source>
        <dbReference type="ARBA" id="ARBA00023136"/>
    </source>
</evidence>
<feature type="compositionally biased region" description="Polar residues" evidence="12">
    <location>
        <begin position="467"/>
        <end position="479"/>
    </location>
</feature>
<keyword evidence="5" id="KW-0732">Signal</keyword>
<comment type="subcellular location">
    <subcellularLocation>
        <location evidence="1">Membrane</location>
        <topology evidence="1">Single-pass type I membrane protein</topology>
    </subcellularLocation>
</comment>
<dbReference type="AlphaFoldDB" id="A0A6A1VH86"/>
<dbReference type="Proteomes" id="UP000516437">
    <property type="component" value="Chromosome 6"/>
</dbReference>
<keyword evidence="6" id="KW-0547">Nucleotide-binding</keyword>
<evidence type="ECO:0000259" key="13">
    <source>
        <dbReference type="Pfam" id="PF12819"/>
    </source>
</evidence>
<evidence type="ECO:0000256" key="5">
    <source>
        <dbReference type="ARBA" id="ARBA00022729"/>
    </source>
</evidence>
<protein>
    <submittedName>
        <fullName evidence="14">Receptor-like protein kinase FERONIA</fullName>
    </submittedName>
</protein>
<keyword evidence="8" id="KW-0067">ATP-binding</keyword>
<dbReference type="OrthoDB" id="1720310at2759"/>
<dbReference type="Gene3D" id="2.60.120.430">
    <property type="entry name" value="Galactose-binding lectin"/>
    <property type="match status" value="2"/>
</dbReference>
<dbReference type="FunFam" id="2.60.120.430:FF:000003">
    <property type="entry name" value="FERONIA receptor-like kinase"/>
    <property type="match status" value="1"/>
</dbReference>
<dbReference type="PANTHER" id="PTHR34590">
    <property type="entry name" value="OS03G0124300 PROTEIN-RELATED"/>
    <property type="match status" value="1"/>
</dbReference>
<name>A0A6A1VH86_9ROSI</name>
<evidence type="ECO:0000313" key="15">
    <source>
        <dbReference type="Proteomes" id="UP000516437"/>
    </source>
</evidence>
<dbReference type="GO" id="GO:0004674">
    <property type="term" value="F:protein serine/threonine kinase activity"/>
    <property type="evidence" value="ECO:0007669"/>
    <property type="project" value="UniProtKB-KW"/>
</dbReference>
<feature type="region of interest" description="Disordered" evidence="12">
    <location>
        <begin position="456"/>
        <end position="483"/>
    </location>
</feature>
<evidence type="ECO:0000256" key="11">
    <source>
        <dbReference type="ARBA" id="ARBA00023180"/>
    </source>
</evidence>
<keyword evidence="15" id="KW-1185">Reference proteome</keyword>
<sequence length="519" mass="58166">MDNIIKQFLFFFLFPLPNLHSATMRSTLLQRFTSLYLAFLLHHLTSTVAGDSQSRYTPVDNILLNCGSSGNSTALDGRTWTGDVNTKFHPLEQAQNQSSLTVTSVQQSSFATQVPFATARLSLSPFTYLFPVTAGQKFIRLYFYPASYPNFDRSKGLFSVKADRFTLLRNFNASLTADADGDSADTIYREYCVNVEEDQRLNITFTPSPIVSNSYAFINGIEILSMPTDLYYTPADGQGASFVGQTRPYPIQNSTALEMAYRLNVGGSSISPREDTGMFREWSQDTKYLKEYRQLLALPFNWTIALSFKKISQYSAPEHVYRTARTMGRNKIINLSYNLTWEFPVDSGFNYLVRLHFCEFQPEITEVGDRVFLIFIANQTAEKKADVIQWGGGIGNGVPVYKDYVIPMFGKESVKKVNLFIALGAEQQNWITSYKDAILNGVEIFKLSDVDANLAGPNPDPLPSAPPTVSSPRQSPKSKTNGTNNCCRCCRGGCRLCCYGDSRFLNSPAEQESQGIRLR</sequence>